<dbReference type="OrthoDB" id="10248475at2759"/>
<dbReference type="InterPro" id="IPR036874">
    <property type="entry name" value="Carbonic_anhydrase_sf"/>
</dbReference>
<dbReference type="AlphaFoldDB" id="A0A6A6QI68"/>
<protein>
    <recommendedName>
        <fullName evidence="2 8">Carbonic anhydrase</fullName>
        <ecNumber evidence="2 8">4.2.1.1</ecNumber>
    </recommendedName>
    <alternativeName>
        <fullName evidence="8">Carbonate dehydratase</fullName>
    </alternativeName>
</protein>
<dbReference type="SMART" id="SM00947">
    <property type="entry name" value="Pro_CA"/>
    <property type="match status" value="1"/>
</dbReference>
<dbReference type="GO" id="GO:0005737">
    <property type="term" value="C:cytoplasm"/>
    <property type="evidence" value="ECO:0007669"/>
    <property type="project" value="TreeGrafter"/>
</dbReference>
<dbReference type="Proteomes" id="UP000799750">
    <property type="component" value="Unassembled WGS sequence"/>
</dbReference>
<evidence type="ECO:0000256" key="3">
    <source>
        <dbReference type="ARBA" id="ARBA00022723"/>
    </source>
</evidence>
<evidence type="ECO:0000256" key="4">
    <source>
        <dbReference type="ARBA" id="ARBA00022833"/>
    </source>
</evidence>
<dbReference type="EC" id="4.2.1.1" evidence="2 8"/>
<dbReference type="PANTHER" id="PTHR11002">
    <property type="entry name" value="CARBONIC ANHYDRASE"/>
    <property type="match status" value="1"/>
</dbReference>
<name>A0A6A6QI68_9PEZI</name>
<dbReference type="Gene3D" id="3.40.1050.10">
    <property type="entry name" value="Carbonic anhydrase"/>
    <property type="match status" value="1"/>
</dbReference>
<dbReference type="PANTHER" id="PTHR11002:SF76">
    <property type="entry name" value="CARBONIC ANHYDRASE"/>
    <property type="match status" value="1"/>
</dbReference>
<feature type="binding site" evidence="7">
    <location>
        <position position="85"/>
    </location>
    <ligand>
        <name>Zn(2+)</name>
        <dbReference type="ChEBI" id="CHEBI:29105"/>
    </ligand>
</feature>
<evidence type="ECO:0000256" key="8">
    <source>
        <dbReference type="RuleBase" id="RU003956"/>
    </source>
</evidence>
<dbReference type="InterPro" id="IPR001765">
    <property type="entry name" value="Carbonic_anhydrase"/>
</dbReference>
<reference evidence="9" key="1">
    <citation type="journal article" date="2020" name="Stud. Mycol.">
        <title>101 Dothideomycetes genomes: a test case for predicting lifestyles and emergence of pathogens.</title>
        <authorList>
            <person name="Haridas S."/>
            <person name="Albert R."/>
            <person name="Binder M."/>
            <person name="Bloem J."/>
            <person name="Labutti K."/>
            <person name="Salamov A."/>
            <person name="Andreopoulos B."/>
            <person name="Baker S."/>
            <person name="Barry K."/>
            <person name="Bills G."/>
            <person name="Bluhm B."/>
            <person name="Cannon C."/>
            <person name="Castanera R."/>
            <person name="Culley D."/>
            <person name="Daum C."/>
            <person name="Ezra D."/>
            <person name="Gonzalez J."/>
            <person name="Henrissat B."/>
            <person name="Kuo A."/>
            <person name="Liang C."/>
            <person name="Lipzen A."/>
            <person name="Lutzoni F."/>
            <person name="Magnuson J."/>
            <person name="Mondo S."/>
            <person name="Nolan M."/>
            <person name="Ohm R."/>
            <person name="Pangilinan J."/>
            <person name="Park H.-J."/>
            <person name="Ramirez L."/>
            <person name="Alfaro M."/>
            <person name="Sun H."/>
            <person name="Tritt A."/>
            <person name="Yoshinaga Y."/>
            <person name="Zwiers L.-H."/>
            <person name="Turgeon B."/>
            <person name="Goodwin S."/>
            <person name="Spatafora J."/>
            <person name="Crous P."/>
            <person name="Grigoriev I."/>
        </authorList>
    </citation>
    <scope>NUCLEOTIDE SEQUENCE</scope>
    <source>
        <strain evidence="9">CBS 269.34</strain>
    </source>
</reference>
<evidence type="ECO:0000256" key="6">
    <source>
        <dbReference type="ARBA" id="ARBA00048348"/>
    </source>
</evidence>
<comment type="similarity">
    <text evidence="1 8">Belongs to the beta-class carbonic anhydrase family.</text>
</comment>
<keyword evidence="5 8" id="KW-0456">Lyase</keyword>
<dbReference type="Pfam" id="PF00484">
    <property type="entry name" value="Pro_CA"/>
    <property type="match status" value="1"/>
</dbReference>
<keyword evidence="10" id="KW-1185">Reference proteome</keyword>
<evidence type="ECO:0000256" key="5">
    <source>
        <dbReference type="ARBA" id="ARBA00023239"/>
    </source>
</evidence>
<evidence type="ECO:0000256" key="1">
    <source>
        <dbReference type="ARBA" id="ARBA00006217"/>
    </source>
</evidence>
<accession>A0A6A6QI68</accession>
<dbReference type="SUPFAM" id="SSF53056">
    <property type="entry name" value="beta-carbonic anhydrase, cab"/>
    <property type="match status" value="1"/>
</dbReference>
<feature type="binding site" evidence="7">
    <location>
        <position position="31"/>
    </location>
    <ligand>
        <name>Zn(2+)</name>
        <dbReference type="ChEBI" id="CHEBI:29105"/>
    </ligand>
</feature>
<keyword evidence="3 7" id="KW-0479">Metal-binding</keyword>
<dbReference type="GO" id="GO:0004089">
    <property type="term" value="F:carbonate dehydratase activity"/>
    <property type="evidence" value="ECO:0007669"/>
    <property type="project" value="UniProtKB-UniRule"/>
</dbReference>
<comment type="catalytic activity">
    <reaction evidence="6 8">
        <text>hydrogencarbonate + H(+) = CO2 + H2O</text>
        <dbReference type="Rhea" id="RHEA:10748"/>
        <dbReference type="ChEBI" id="CHEBI:15377"/>
        <dbReference type="ChEBI" id="CHEBI:15378"/>
        <dbReference type="ChEBI" id="CHEBI:16526"/>
        <dbReference type="ChEBI" id="CHEBI:17544"/>
        <dbReference type="EC" id="4.2.1.1"/>
    </reaction>
</comment>
<evidence type="ECO:0000256" key="7">
    <source>
        <dbReference type="PIRSR" id="PIRSR601765-1"/>
    </source>
</evidence>
<evidence type="ECO:0000256" key="2">
    <source>
        <dbReference type="ARBA" id="ARBA00012925"/>
    </source>
</evidence>
<dbReference type="GO" id="GO:0034599">
    <property type="term" value="P:cellular response to oxidative stress"/>
    <property type="evidence" value="ECO:0007669"/>
    <property type="project" value="TreeGrafter"/>
</dbReference>
<proteinExistence type="inferred from homology"/>
<gene>
    <name evidence="9" type="ORF">BU16DRAFT_125191</name>
</gene>
<sequence>MESFHTEVVDSHFIPSLRKPKAQILWIGCSDSGWAETRTLDLLPEEIIVHRSPGDLVSNNDLSTLSTLEYALGILQVTHIVICGHYNCRLVNTHTDSSPLCEWLSDVNAIYNAHKPELDSLPSSTARDRRLVELHVWAQTQVLLARPDIIKAQAERGLQVHGFVYDDAKDECVDLVAGGSCKLTRGIMSLL</sequence>
<comment type="function">
    <text evidence="8">Reversible hydration of carbon dioxide.</text>
</comment>
<dbReference type="GO" id="GO:0008270">
    <property type="term" value="F:zinc ion binding"/>
    <property type="evidence" value="ECO:0007669"/>
    <property type="project" value="UniProtKB-UniRule"/>
</dbReference>
<dbReference type="EMBL" id="MU004195">
    <property type="protein sequence ID" value="KAF2491670.1"/>
    <property type="molecule type" value="Genomic_DNA"/>
</dbReference>
<evidence type="ECO:0000313" key="9">
    <source>
        <dbReference type="EMBL" id="KAF2491670.1"/>
    </source>
</evidence>
<organism evidence="9 10">
    <name type="scientific">Lophium mytilinum</name>
    <dbReference type="NCBI Taxonomy" id="390894"/>
    <lineage>
        <taxon>Eukaryota</taxon>
        <taxon>Fungi</taxon>
        <taxon>Dikarya</taxon>
        <taxon>Ascomycota</taxon>
        <taxon>Pezizomycotina</taxon>
        <taxon>Dothideomycetes</taxon>
        <taxon>Pleosporomycetidae</taxon>
        <taxon>Mytilinidiales</taxon>
        <taxon>Mytilinidiaceae</taxon>
        <taxon>Lophium</taxon>
    </lineage>
</organism>
<keyword evidence="4 7" id="KW-0862">Zinc</keyword>
<comment type="cofactor">
    <cofactor evidence="7">
        <name>Zn(2+)</name>
        <dbReference type="ChEBI" id="CHEBI:29105"/>
    </cofactor>
    <text evidence="7">Binds 1 zinc ion per subunit.</text>
</comment>
<feature type="binding site" evidence="7">
    <location>
        <position position="88"/>
    </location>
    <ligand>
        <name>Zn(2+)</name>
        <dbReference type="ChEBI" id="CHEBI:29105"/>
    </ligand>
</feature>
<evidence type="ECO:0000313" key="10">
    <source>
        <dbReference type="Proteomes" id="UP000799750"/>
    </source>
</evidence>
<feature type="binding site" evidence="7">
    <location>
        <position position="29"/>
    </location>
    <ligand>
        <name>Zn(2+)</name>
        <dbReference type="ChEBI" id="CHEBI:29105"/>
    </ligand>
</feature>
<dbReference type="GO" id="GO:0071244">
    <property type="term" value="P:cellular response to carbon dioxide"/>
    <property type="evidence" value="ECO:0007669"/>
    <property type="project" value="TreeGrafter"/>
</dbReference>